<dbReference type="EMBL" id="VDCH01000026">
    <property type="protein sequence ID" value="TNJ37580.1"/>
    <property type="molecule type" value="Genomic_DNA"/>
</dbReference>
<dbReference type="Proteomes" id="UP000308271">
    <property type="component" value="Unassembled WGS sequence"/>
</dbReference>
<proteinExistence type="predicted"/>
<dbReference type="RefSeq" id="WP_139457544.1">
    <property type="nucleotide sequence ID" value="NZ_VDCH01000026.1"/>
</dbReference>
<sequence length="313" mass="36317">MKKKLGLFLPEVSSDYNKVSASIWIRALQMVKHYQKLGFDVRINNPFRLYDIAIVYRLATKKNLLLCKALRKTAKKVYFDSVVNYFVEHSGCNTEQVYYQKKIAEVCDGLICSTENIASYAKRFNSNIHIMDDPIDTEYFHLQKSNINYHNPIFGWSGVSSKAFFLNKYANIIDNKVVLICDDKIHNQKIDFNFTYIPWRYETFSKHLLDCDIAFLPRTYIDDPYNLGHSSFKALVFAITGIPIIANKLPSYEKLASLYESIVFLEENADNIDSCINKLIAKPAPDTTKIRSFYSCENQALRLRSFFFNEKTV</sequence>
<reference evidence="1 2" key="1">
    <citation type="submission" date="2019-05" db="EMBL/GenBank/DDBJ databases">
        <title>Draft Whole-Genome sequence of the green sulfur bacterium Chlorobaculum thiosulfatiphilum DSM 249.</title>
        <authorList>
            <person name="Meyer T.E."/>
            <person name="Kyndt J.A."/>
        </authorList>
    </citation>
    <scope>NUCLEOTIDE SEQUENCE [LARGE SCALE GENOMIC DNA]</scope>
    <source>
        <strain evidence="1 2">DSM 249</strain>
    </source>
</reference>
<evidence type="ECO:0000313" key="1">
    <source>
        <dbReference type="EMBL" id="TNJ37580.1"/>
    </source>
</evidence>
<protein>
    <recommendedName>
        <fullName evidence="3">Glycosyltransferase family 1 protein</fullName>
    </recommendedName>
</protein>
<keyword evidence="2" id="KW-1185">Reference proteome</keyword>
<name>A0A5C4S267_CHLTI</name>
<accession>A0A5C4S267</accession>
<evidence type="ECO:0008006" key="3">
    <source>
        <dbReference type="Google" id="ProtNLM"/>
    </source>
</evidence>
<comment type="caution">
    <text evidence="1">The sequence shown here is derived from an EMBL/GenBank/DDBJ whole genome shotgun (WGS) entry which is preliminary data.</text>
</comment>
<gene>
    <name evidence="1" type="ORF">FGF66_10235</name>
</gene>
<dbReference type="OrthoDB" id="581374at2"/>
<dbReference type="AlphaFoldDB" id="A0A5C4S267"/>
<organism evidence="1 2">
    <name type="scientific">Chlorobaculum thiosulfatiphilum</name>
    <name type="common">Chlorobium limicola f.sp. thiosulfatophilum</name>
    <dbReference type="NCBI Taxonomy" id="115852"/>
    <lineage>
        <taxon>Bacteria</taxon>
        <taxon>Pseudomonadati</taxon>
        <taxon>Chlorobiota</taxon>
        <taxon>Chlorobiia</taxon>
        <taxon>Chlorobiales</taxon>
        <taxon>Chlorobiaceae</taxon>
        <taxon>Chlorobaculum</taxon>
    </lineage>
</organism>
<evidence type="ECO:0000313" key="2">
    <source>
        <dbReference type="Proteomes" id="UP000308271"/>
    </source>
</evidence>